<name>A0A1V0SGG4_9VIRU</name>
<gene>
    <name evidence="1" type="ORF">Hokovirus_3_80</name>
</gene>
<reference evidence="1" key="1">
    <citation type="journal article" date="2017" name="Science">
        <title>Giant viruses with an expanded complement of translation system components.</title>
        <authorList>
            <person name="Schulz F."/>
            <person name="Yutin N."/>
            <person name="Ivanova N.N."/>
            <person name="Ortega D.R."/>
            <person name="Lee T.K."/>
            <person name="Vierheilig J."/>
            <person name="Daims H."/>
            <person name="Horn M."/>
            <person name="Wagner M."/>
            <person name="Jensen G.J."/>
            <person name="Kyrpides N.C."/>
            <person name="Koonin E.V."/>
            <person name="Woyke T."/>
        </authorList>
    </citation>
    <scope>NUCLEOTIDE SEQUENCE</scope>
    <source>
        <strain evidence="1">HKV1</strain>
    </source>
</reference>
<protein>
    <submittedName>
        <fullName evidence="1">Uncharacterized protein</fullName>
    </submittedName>
</protein>
<organism evidence="1">
    <name type="scientific">Hokovirus HKV1</name>
    <dbReference type="NCBI Taxonomy" id="1977638"/>
    <lineage>
        <taxon>Viruses</taxon>
        <taxon>Varidnaviria</taxon>
        <taxon>Bamfordvirae</taxon>
        <taxon>Nucleocytoviricota</taxon>
        <taxon>Megaviricetes</taxon>
        <taxon>Imitervirales</taxon>
        <taxon>Mimiviridae</taxon>
        <taxon>Klosneuvirinae</taxon>
        <taxon>Hokovirus</taxon>
    </lineage>
</organism>
<dbReference type="EMBL" id="KY684105">
    <property type="protein sequence ID" value="ARF10807.1"/>
    <property type="molecule type" value="Genomic_DNA"/>
</dbReference>
<accession>A0A1V0SGG4</accession>
<sequence length="190" mass="22602">MTELINILTELKNSVEYEANDIILIYLFKMDSLSIGSLNIKNYQNLYNFLISKNYTLLIERMIIYNYNNKNLEFNISTRQKNYYKEKIKYFIINNDKNLLTIVNNKKTINHQKFPIIDKYTNTETVEKHIFILANEIKLIFVNSQSDISSYKKIYFEITNTNNIDSIINRISSSNFYNSLMHKVSQIELC</sequence>
<evidence type="ECO:0000313" key="1">
    <source>
        <dbReference type="EMBL" id="ARF10807.1"/>
    </source>
</evidence>
<proteinExistence type="predicted"/>